<evidence type="ECO:0000313" key="3">
    <source>
        <dbReference type="Proteomes" id="UP000247476"/>
    </source>
</evidence>
<comment type="caution">
    <text evidence="2">The sequence shown here is derived from an EMBL/GenBank/DDBJ whole genome shotgun (WGS) entry which is preliminary data.</text>
</comment>
<evidence type="ECO:0000313" key="2">
    <source>
        <dbReference type="EMBL" id="PYI53871.1"/>
    </source>
</evidence>
<accession>A0A2V5K3S3</accession>
<proteinExistence type="predicted"/>
<name>A0A2V5K3S3_9BACL</name>
<dbReference type="Proteomes" id="UP000247476">
    <property type="component" value="Unassembled WGS sequence"/>
</dbReference>
<sequence length="159" mass="17730">MAFPVFVGLTIIAMLTFVVARKPVHLFEIIVLWCTSLQIVDNYIGLLGDDYKLIIPSSDVLGFLAFDSIRSFLVPAVSIPAIGFASTRRRAAAKWAAGAVLVAVLVGIELLAERMNVLDFAPSWRRWWSVAFWTGYVIAMFAIRALYRKVLRKEVNGLP</sequence>
<keyword evidence="1" id="KW-0472">Membrane</keyword>
<reference evidence="2 3" key="1">
    <citation type="submission" date="2018-05" db="EMBL/GenBank/DDBJ databases">
        <title>Paenibacillus flagellatus sp. nov., isolated from selenium mineral soil.</title>
        <authorList>
            <person name="Dai X."/>
        </authorList>
    </citation>
    <scope>NUCLEOTIDE SEQUENCE [LARGE SCALE GENOMIC DNA]</scope>
    <source>
        <strain evidence="2 3">DXL2</strain>
    </source>
</reference>
<dbReference type="RefSeq" id="WP_110840857.1">
    <property type="nucleotide sequence ID" value="NZ_QJVJ01000006.1"/>
</dbReference>
<dbReference type="AlphaFoldDB" id="A0A2V5K3S3"/>
<dbReference type="EMBL" id="QJVJ01000006">
    <property type="protein sequence ID" value="PYI53871.1"/>
    <property type="molecule type" value="Genomic_DNA"/>
</dbReference>
<feature type="transmembrane region" description="Helical" evidence="1">
    <location>
        <begin position="127"/>
        <end position="147"/>
    </location>
</feature>
<evidence type="ECO:0000256" key="1">
    <source>
        <dbReference type="SAM" id="Phobius"/>
    </source>
</evidence>
<protein>
    <submittedName>
        <fullName evidence="2">Uncharacterized protein</fullName>
    </submittedName>
</protein>
<keyword evidence="1" id="KW-1133">Transmembrane helix</keyword>
<dbReference type="OrthoDB" id="2664294at2"/>
<feature type="transmembrane region" description="Helical" evidence="1">
    <location>
        <begin position="92"/>
        <end position="112"/>
    </location>
</feature>
<keyword evidence="3" id="KW-1185">Reference proteome</keyword>
<gene>
    <name evidence="2" type="ORF">DLM86_15050</name>
</gene>
<organism evidence="2 3">
    <name type="scientific">Paenibacillus flagellatus</name>
    <dbReference type="NCBI Taxonomy" id="2211139"/>
    <lineage>
        <taxon>Bacteria</taxon>
        <taxon>Bacillati</taxon>
        <taxon>Bacillota</taxon>
        <taxon>Bacilli</taxon>
        <taxon>Bacillales</taxon>
        <taxon>Paenibacillaceae</taxon>
        <taxon>Paenibacillus</taxon>
    </lineage>
</organism>
<keyword evidence="1" id="KW-0812">Transmembrane</keyword>
<feature type="transmembrane region" description="Helical" evidence="1">
    <location>
        <begin position="60"/>
        <end position="85"/>
    </location>
</feature>